<dbReference type="InterPro" id="IPR027417">
    <property type="entry name" value="P-loop_NTPase"/>
</dbReference>
<name>A0A2S5BIL3_9BASI</name>
<evidence type="ECO:0000256" key="1">
    <source>
        <dbReference type="ARBA" id="ARBA00004123"/>
    </source>
</evidence>
<dbReference type="GO" id="GO:0016887">
    <property type="term" value="F:ATP hydrolysis activity"/>
    <property type="evidence" value="ECO:0007669"/>
    <property type="project" value="InterPro"/>
</dbReference>
<dbReference type="GO" id="GO:0033314">
    <property type="term" value="P:mitotic DNA replication checkpoint signaling"/>
    <property type="evidence" value="ECO:0007669"/>
    <property type="project" value="TreeGrafter"/>
</dbReference>
<evidence type="ECO:0000256" key="6">
    <source>
        <dbReference type="ARBA" id="ARBA00022840"/>
    </source>
</evidence>
<feature type="domain" description="BAH" evidence="12">
    <location>
        <begin position="110"/>
        <end position="304"/>
    </location>
</feature>
<evidence type="ECO:0000256" key="2">
    <source>
        <dbReference type="ARBA" id="ARBA00008398"/>
    </source>
</evidence>
<feature type="compositionally biased region" description="Basic residues" evidence="11">
    <location>
        <begin position="452"/>
        <end position="471"/>
    </location>
</feature>
<dbReference type="PANTHER" id="PTHR10763:SF23">
    <property type="entry name" value="ORIGIN RECOGNITION COMPLEX SUBUNIT 1"/>
    <property type="match status" value="1"/>
</dbReference>
<feature type="compositionally biased region" description="Acidic residues" evidence="11">
    <location>
        <begin position="342"/>
        <end position="352"/>
    </location>
</feature>
<keyword evidence="6 10" id="KW-0067">ATP-binding</keyword>
<evidence type="ECO:0000256" key="5">
    <source>
        <dbReference type="ARBA" id="ARBA00022741"/>
    </source>
</evidence>
<dbReference type="Gene3D" id="1.10.8.60">
    <property type="match status" value="1"/>
</dbReference>
<dbReference type="Gene3D" id="3.40.50.300">
    <property type="entry name" value="P-loop containing nucleotide triphosphate hydrolases"/>
    <property type="match status" value="1"/>
</dbReference>
<comment type="similarity">
    <text evidence="2 10">Belongs to the ORC1 family.</text>
</comment>
<sequence length="919" mass="101179">MPSLPAADEWVVAQGSCTNGEQAEPATSPSATPTKRASRASKISNDVDYTAFARTTEAATIEFRVGDTVIIDDSPKLGQKFLAPPSYLLRDRKKKKQSRGKGKQKAVDQDADEDEDDCWRHEDGLRAGDRVAIITRLFEDERGQKRALVRWFARPGAVWGPDGPDADEQAGQVLPYELYFTSDSTHLSEARILRQRATANPFSSPAASPTKRSRNDVITASPARARSVMGSAASQLSAAALFRTPQHSDPVPVSAIVSHAEVFSPSSLPDPTNPVITAQQQRPIPTFLCRAVYDVKPIPGASFWGDLNWDEHRQVAVQWYHRTMDAKEVTRAVDGWDVEAFMEESEEEDSEDERERKRKSEAVKERAKLREKQRLEAEKRGVSRPKKEEIVTSDSGFSSDAAESSDEDFASDSDGETGPATPSKRKRSGHLPTPSSTPRKRSRPAAGDIARAAKKRKLAVKSKAQQRKKKATSSTSGTGSHNPLPPLLASANLEALTPFERAKALLHVSATPETLPCREEQRDQIRSFLEDSILGRAGGCLYIHGVPGTGKTATVHSVVRELQNDEDMDGFTFVEINGMKISEPMAAFTHLWQALAPPSAPGPRKTSPKAALSALENHFANPDPARKTTVVLVDELDQMLTKRQDVLYNFFNWPHVPHSRLVVLAVANTMDLPERELSGKIRSRLGTNRIPFQPYTWNELKRILEARLSLVLPDKAPSSKDVPLFHDVALQKIAKSVAGISGDARKALDVARRTLDRVALRLAKESADSGDSAQAANAVAKLERGEIKCTIQDATQAYNDMTRQGPAAFVRRCSTMSKVLLLAVAQCVRRAGVPEVELDTVLSWHLDFLRQTSLCSSSSAPAKHELMDLVAQLHALRLITAESQRLDVFQRVRSGVDEGDLFAALREDEELKMHVPKIM</sequence>
<dbReference type="Gene3D" id="2.30.30.490">
    <property type="match status" value="1"/>
</dbReference>
<feature type="region of interest" description="Disordered" evidence="11">
    <location>
        <begin position="342"/>
        <end position="487"/>
    </location>
</feature>
<dbReference type="GO" id="GO:0003682">
    <property type="term" value="F:chromatin binding"/>
    <property type="evidence" value="ECO:0007669"/>
    <property type="project" value="InterPro"/>
</dbReference>
<dbReference type="STRING" id="741276.A0A2S5BIL3"/>
<dbReference type="GO" id="GO:0006270">
    <property type="term" value="P:DNA replication initiation"/>
    <property type="evidence" value="ECO:0007669"/>
    <property type="project" value="TreeGrafter"/>
</dbReference>
<gene>
    <name evidence="13" type="ORF">BMF94_0172</name>
</gene>
<feature type="region of interest" description="Disordered" evidence="11">
    <location>
        <begin position="91"/>
        <end position="117"/>
    </location>
</feature>
<keyword evidence="3 10" id="KW-0235">DNA replication</keyword>
<dbReference type="GO" id="GO:0005524">
    <property type="term" value="F:ATP binding"/>
    <property type="evidence" value="ECO:0007669"/>
    <property type="project" value="UniProtKB-KW"/>
</dbReference>
<dbReference type="PANTHER" id="PTHR10763">
    <property type="entry name" value="CELL DIVISION CONTROL PROTEIN 6-RELATED"/>
    <property type="match status" value="1"/>
</dbReference>
<dbReference type="GO" id="GO:0005664">
    <property type="term" value="C:nuclear origin of replication recognition complex"/>
    <property type="evidence" value="ECO:0007669"/>
    <property type="project" value="TreeGrafter"/>
</dbReference>
<feature type="region of interest" description="Disordered" evidence="11">
    <location>
        <begin position="15"/>
        <end position="43"/>
    </location>
</feature>
<feature type="compositionally biased region" description="Basic residues" evidence="11">
    <location>
        <begin position="91"/>
        <end position="104"/>
    </location>
</feature>
<organism evidence="13 14">
    <name type="scientific">Rhodotorula taiwanensis</name>
    <dbReference type="NCBI Taxonomy" id="741276"/>
    <lineage>
        <taxon>Eukaryota</taxon>
        <taxon>Fungi</taxon>
        <taxon>Dikarya</taxon>
        <taxon>Basidiomycota</taxon>
        <taxon>Pucciniomycotina</taxon>
        <taxon>Microbotryomycetes</taxon>
        <taxon>Sporidiobolales</taxon>
        <taxon>Sporidiobolaceae</taxon>
        <taxon>Rhodotorula</taxon>
    </lineage>
</organism>
<feature type="compositionally biased region" description="Basic and acidic residues" evidence="11">
    <location>
        <begin position="353"/>
        <end position="390"/>
    </location>
</feature>
<evidence type="ECO:0000256" key="11">
    <source>
        <dbReference type="SAM" id="MobiDB-lite"/>
    </source>
</evidence>
<comment type="caution">
    <text evidence="13">The sequence shown here is derived from an EMBL/GenBank/DDBJ whole genome shotgun (WGS) entry which is preliminary data.</text>
</comment>
<dbReference type="InterPro" id="IPR003593">
    <property type="entry name" value="AAA+_ATPase"/>
</dbReference>
<evidence type="ECO:0000256" key="3">
    <source>
        <dbReference type="ARBA" id="ARBA00022705"/>
    </source>
</evidence>
<evidence type="ECO:0000256" key="7">
    <source>
        <dbReference type="ARBA" id="ARBA00022842"/>
    </source>
</evidence>
<dbReference type="InterPro" id="IPR050311">
    <property type="entry name" value="ORC1/CDC6"/>
</dbReference>
<dbReference type="OrthoDB" id="1926878at2759"/>
<dbReference type="GO" id="GO:0003688">
    <property type="term" value="F:DNA replication origin binding"/>
    <property type="evidence" value="ECO:0007669"/>
    <property type="project" value="TreeGrafter"/>
</dbReference>
<comment type="function">
    <text evidence="10">Component of the origin recognition complex (ORC) that binds origins of replication. DNA-binding is ATP-dependent, however specific DNA sequences that define origins of replication have not been identified so far. ORC is required to assemble the pre-replication complex necessary to initiate DNA replication.</text>
</comment>
<evidence type="ECO:0000313" key="13">
    <source>
        <dbReference type="EMBL" id="POY76583.1"/>
    </source>
</evidence>
<comment type="subunit">
    <text evidence="10">ORC is composed of six subunits.</text>
</comment>
<keyword evidence="9 10" id="KW-0539">Nucleus</keyword>
<dbReference type="GO" id="GO:0046872">
    <property type="term" value="F:metal ion binding"/>
    <property type="evidence" value="ECO:0007669"/>
    <property type="project" value="UniProtKB-KW"/>
</dbReference>
<dbReference type="Pfam" id="PF00004">
    <property type="entry name" value="AAA"/>
    <property type="match status" value="1"/>
</dbReference>
<protein>
    <recommendedName>
        <fullName evidence="10">Origin recognition complex subunit 1</fullName>
    </recommendedName>
</protein>
<dbReference type="SMART" id="SM00382">
    <property type="entry name" value="AAA"/>
    <property type="match status" value="1"/>
</dbReference>
<dbReference type="PROSITE" id="PS51038">
    <property type="entry name" value="BAH"/>
    <property type="match status" value="1"/>
</dbReference>
<evidence type="ECO:0000256" key="9">
    <source>
        <dbReference type="ARBA" id="ARBA00023242"/>
    </source>
</evidence>
<evidence type="ECO:0000256" key="10">
    <source>
        <dbReference type="RuleBase" id="RU365058"/>
    </source>
</evidence>
<keyword evidence="5 10" id="KW-0547">Nucleotide-binding</keyword>
<keyword evidence="7" id="KW-0460">Magnesium</keyword>
<feature type="compositionally biased region" description="Low complexity" evidence="11">
    <location>
        <begin position="393"/>
        <end position="402"/>
    </location>
</feature>
<evidence type="ECO:0000259" key="12">
    <source>
        <dbReference type="PROSITE" id="PS51038"/>
    </source>
</evidence>
<keyword evidence="14" id="KW-1185">Reference proteome</keyword>
<dbReference type="InterPro" id="IPR043151">
    <property type="entry name" value="BAH_sf"/>
</dbReference>
<comment type="subcellular location">
    <subcellularLocation>
        <location evidence="1 10">Nucleus</location>
    </subcellularLocation>
</comment>
<proteinExistence type="inferred from homology"/>
<dbReference type="FunFam" id="3.40.50.300:FF:000199">
    <property type="entry name" value="Origin recognition complex subunit 1"/>
    <property type="match status" value="1"/>
</dbReference>
<feature type="compositionally biased region" description="Polar residues" evidence="11">
    <location>
        <begin position="15"/>
        <end position="35"/>
    </location>
</feature>
<dbReference type="AlphaFoldDB" id="A0A2S5BIL3"/>
<reference evidence="13 14" key="1">
    <citation type="journal article" date="2018" name="Front. Microbiol.">
        <title>Prospects for Fungal Bioremediation of Acidic Radioactive Waste Sites: Characterization and Genome Sequence of Rhodotorula taiwanensis MD1149.</title>
        <authorList>
            <person name="Tkavc R."/>
            <person name="Matrosova V.Y."/>
            <person name="Grichenko O.E."/>
            <person name="Gostincar C."/>
            <person name="Volpe R.P."/>
            <person name="Klimenkova P."/>
            <person name="Gaidamakova E.K."/>
            <person name="Zhou C.E."/>
            <person name="Stewart B.J."/>
            <person name="Lyman M.G."/>
            <person name="Malfatti S.A."/>
            <person name="Rubinfeld B."/>
            <person name="Courtot M."/>
            <person name="Singh J."/>
            <person name="Dalgard C.L."/>
            <person name="Hamilton T."/>
            <person name="Frey K.G."/>
            <person name="Gunde-Cimerman N."/>
            <person name="Dugan L."/>
            <person name="Daly M.J."/>
        </authorList>
    </citation>
    <scope>NUCLEOTIDE SEQUENCE [LARGE SCALE GENOMIC DNA]</scope>
    <source>
        <strain evidence="13 14">MD1149</strain>
    </source>
</reference>
<dbReference type="CDD" id="cd00009">
    <property type="entry name" value="AAA"/>
    <property type="match status" value="1"/>
</dbReference>
<dbReference type="InterPro" id="IPR003959">
    <property type="entry name" value="ATPase_AAA_core"/>
</dbReference>
<evidence type="ECO:0000256" key="8">
    <source>
        <dbReference type="ARBA" id="ARBA00023125"/>
    </source>
</evidence>
<accession>A0A2S5BIL3</accession>
<dbReference type="Proteomes" id="UP000237144">
    <property type="component" value="Unassembled WGS sequence"/>
</dbReference>
<evidence type="ECO:0000256" key="4">
    <source>
        <dbReference type="ARBA" id="ARBA00022723"/>
    </source>
</evidence>
<keyword evidence="4" id="KW-0479">Metal-binding</keyword>
<dbReference type="InterPro" id="IPR001025">
    <property type="entry name" value="BAH_dom"/>
</dbReference>
<evidence type="ECO:0000313" key="14">
    <source>
        <dbReference type="Proteomes" id="UP000237144"/>
    </source>
</evidence>
<dbReference type="EMBL" id="PJQD01000002">
    <property type="protein sequence ID" value="POY76583.1"/>
    <property type="molecule type" value="Genomic_DNA"/>
</dbReference>
<keyword evidence="8 10" id="KW-0238">DNA-binding</keyword>
<dbReference type="SUPFAM" id="SSF52540">
    <property type="entry name" value="P-loop containing nucleoside triphosphate hydrolases"/>
    <property type="match status" value="1"/>
</dbReference>
<feature type="compositionally biased region" description="Acidic residues" evidence="11">
    <location>
        <begin position="403"/>
        <end position="415"/>
    </location>
</feature>